<name>A0A0R3PNA7_ANGCS</name>
<sequence length="427" mass="49622">MWQCWSVAWLAGLLPLVSCLFLGAAPDEGDVGHLYPITQIAIGFDSHTHVIPYVLGWLENIEYPKRRLRVLLYIVSKDDAAEDQISESVLPMLVNVDLIDSSYLTFDADNIPYYDGSVDPLKVFTESARRMDIELWIDNLKYYGLYIDEALELDARRRAIRYMLADLIADGLHLPIPSHTRRPERRAKMEKIFKVLGINATYWEATDGRNLSSEYPYRVLPGYLDPFHQRPIKTGEIGCFLSHYRIWEEVLKLGLRRVVVFEDDLRFANNGLERIREALEDLDTSKLDWDLIYLGRKKQADQEEVWVPYHRHLSTVGYSYWTLGYMLSAEGAHRLLDAKPLMNLLPVDEYFPIMFDKHPNKVSVSSPQFNVVFGYLIRFWADHSFFLSEPLLVYPLHKTITISQLTAHNPSSIIFHVQCCHFLYNRT</sequence>
<dbReference type="PANTHER" id="PTHR10730">
    <property type="entry name" value="PROCOLLAGEN-LYSINE,2-OXOGLUTARATE 5-DIOXYGENASE/GLYCOSYLTRANSFERASE 25 FAMILY MEMBER"/>
    <property type="match status" value="1"/>
</dbReference>
<evidence type="ECO:0000256" key="3">
    <source>
        <dbReference type="ARBA" id="ARBA00022679"/>
    </source>
</evidence>
<dbReference type="GO" id="GO:0050211">
    <property type="term" value="F:procollagen galactosyltransferase activity"/>
    <property type="evidence" value="ECO:0007669"/>
    <property type="project" value="TreeGrafter"/>
</dbReference>
<dbReference type="OrthoDB" id="47375at2759"/>
<protein>
    <submittedName>
        <fullName evidence="8">Glycosyltransferase 25 family member</fullName>
    </submittedName>
</protein>
<comment type="similarity">
    <text evidence="1">Belongs to the glycosyltransferase 25 family.</text>
</comment>
<keyword evidence="2" id="KW-0328">Glycosyltransferase</keyword>
<evidence type="ECO:0000256" key="2">
    <source>
        <dbReference type="ARBA" id="ARBA00022676"/>
    </source>
</evidence>
<evidence type="ECO:0000313" key="7">
    <source>
        <dbReference type="Proteomes" id="UP000267027"/>
    </source>
</evidence>
<dbReference type="WBParaSite" id="ACOC_0000651601-mRNA-1">
    <property type="protein sequence ID" value="ACOC_0000651601-mRNA-1"/>
    <property type="gene ID" value="ACOC_0000651601"/>
</dbReference>
<evidence type="ECO:0000256" key="4">
    <source>
        <dbReference type="SAM" id="SignalP"/>
    </source>
</evidence>
<reference evidence="6 7" key="2">
    <citation type="submission" date="2018-11" db="EMBL/GenBank/DDBJ databases">
        <authorList>
            <consortium name="Pathogen Informatics"/>
        </authorList>
    </citation>
    <scope>NUCLEOTIDE SEQUENCE [LARGE SCALE GENOMIC DNA]</scope>
    <source>
        <strain evidence="6 7">Costa Rica</strain>
    </source>
</reference>
<keyword evidence="4" id="KW-0732">Signal</keyword>
<feature type="domain" description="Glycosyl transferase family 25" evidence="5">
    <location>
        <begin position="180"/>
        <end position="350"/>
    </location>
</feature>
<evidence type="ECO:0000259" key="5">
    <source>
        <dbReference type="Pfam" id="PF01755"/>
    </source>
</evidence>
<proteinExistence type="inferred from homology"/>
<reference evidence="8" key="1">
    <citation type="submission" date="2017-02" db="UniProtKB">
        <authorList>
            <consortium name="WormBaseParasite"/>
        </authorList>
    </citation>
    <scope>IDENTIFICATION</scope>
</reference>
<dbReference type="EMBL" id="UYYA01003952">
    <property type="protein sequence ID" value="VDM58102.1"/>
    <property type="molecule type" value="Genomic_DNA"/>
</dbReference>
<feature type="signal peptide" evidence="4">
    <location>
        <begin position="1"/>
        <end position="19"/>
    </location>
</feature>
<keyword evidence="3" id="KW-0808">Transferase</keyword>
<accession>A0A0R3PNA7</accession>
<gene>
    <name evidence="6" type="ORF">ACOC_LOCUS6517</name>
</gene>
<dbReference type="Proteomes" id="UP000267027">
    <property type="component" value="Unassembled WGS sequence"/>
</dbReference>
<evidence type="ECO:0000313" key="8">
    <source>
        <dbReference type="WBParaSite" id="ACOC_0000651601-mRNA-1"/>
    </source>
</evidence>
<keyword evidence="7" id="KW-1185">Reference proteome</keyword>
<dbReference type="CDD" id="cd06532">
    <property type="entry name" value="Glyco_transf_25"/>
    <property type="match status" value="1"/>
</dbReference>
<dbReference type="AlphaFoldDB" id="A0A0R3PNA7"/>
<dbReference type="PANTHER" id="PTHR10730:SF53">
    <property type="entry name" value="GLYCOSYLTRANSFERASE 25 FAMILY MEMBER"/>
    <property type="match status" value="1"/>
</dbReference>
<dbReference type="STRING" id="334426.A0A0R3PNA7"/>
<dbReference type="Pfam" id="PF01755">
    <property type="entry name" value="Glyco_transf_25"/>
    <property type="match status" value="1"/>
</dbReference>
<evidence type="ECO:0000313" key="6">
    <source>
        <dbReference type="EMBL" id="VDM58102.1"/>
    </source>
</evidence>
<feature type="chain" id="PRO_5043130192" evidence="4">
    <location>
        <begin position="20"/>
        <end position="427"/>
    </location>
</feature>
<organism evidence="8">
    <name type="scientific">Angiostrongylus costaricensis</name>
    <name type="common">Nematode worm</name>
    <dbReference type="NCBI Taxonomy" id="334426"/>
    <lineage>
        <taxon>Eukaryota</taxon>
        <taxon>Metazoa</taxon>
        <taxon>Ecdysozoa</taxon>
        <taxon>Nematoda</taxon>
        <taxon>Chromadorea</taxon>
        <taxon>Rhabditida</taxon>
        <taxon>Rhabditina</taxon>
        <taxon>Rhabditomorpha</taxon>
        <taxon>Strongyloidea</taxon>
        <taxon>Metastrongylidae</taxon>
        <taxon>Angiostrongylus</taxon>
    </lineage>
</organism>
<evidence type="ECO:0000256" key="1">
    <source>
        <dbReference type="ARBA" id="ARBA00006721"/>
    </source>
</evidence>
<dbReference type="InterPro" id="IPR002654">
    <property type="entry name" value="Glyco_trans_25"/>
</dbReference>
<dbReference type="InterPro" id="IPR050757">
    <property type="entry name" value="Collagen_mod_GT25"/>
</dbReference>